<evidence type="ECO:0000313" key="2">
    <source>
        <dbReference type="Proteomes" id="UP000076798"/>
    </source>
</evidence>
<sequence length="274" mass="31101">MSITLSQTRSTSPHLRHLSLDGAIHIHGDYDGLFDFLSCLPNLETLKLLLHLDTADRESVEPPFRTQEVKRRGTFAKLAHLELRSSRYALFRMLGAFQMSNLAFAKLGISPWKSLSEPGVPEPQYMEYLEEAWAQASDFPALVRLELNLGLRCETLMNFLAHCPSLCELVVGWGINSHHHSLGNALPEPALPDSEGQCFLPHLKYLGIQYHPNFSEIYRAWLSEILRVRAEMGFPLMGEILYDSYVQQPYLSVWHTSPWPPPIPADINHHATGF</sequence>
<evidence type="ECO:0000313" key="1">
    <source>
        <dbReference type="EMBL" id="KZT41086.1"/>
    </source>
</evidence>
<dbReference type="SUPFAM" id="SSF52047">
    <property type="entry name" value="RNI-like"/>
    <property type="match status" value="1"/>
</dbReference>
<dbReference type="Gene3D" id="3.80.10.10">
    <property type="entry name" value="Ribonuclease Inhibitor"/>
    <property type="match status" value="1"/>
</dbReference>
<protein>
    <submittedName>
        <fullName evidence="1">Uncharacterized protein</fullName>
    </submittedName>
</protein>
<proteinExistence type="predicted"/>
<name>A0A166FX55_9AGAM</name>
<reference evidence="1 2" key="1">
    <citation type="journal article" date="2016" name="Mol. Biol. Evol.">
        <title>Comparative Genomics of Early-Diverging Mushroom-Forming Fungi Provides Insights into the Origins of Lignocellulose Decay Capabilities.</title>
        <authorList>
            <person name="Nagy L.G."/>
            <person name="Riley R."/>
            <person name="Tritt A."/>
            <person name="Adam C."/>
            <person name="Daum C."/>
            <person name="Floudas D."/>
            <person name="Sun H."/>
            <person name="Yadav J.S."/>
            <person name="Pangilinan J."/>
            <person name="Larsson K.H."/>
            <person name="Matsuura K."/>
            <person name="Barry K."/>
            <person name="Labutti K."/>
            <person name="Kuo R."/>
            <person name="Ohm R.A."/>
            <person name="Bhattacharya S.S."/>
            <person name="Shirouzu T."/>
            <person name="Yoshinaga Y."/>
            <person name="Martin F.M."/>
            <person name="Grigoriev I.V."/>
            <person name="Hibbett D.S."/>
        </authorList>
    </citation>
    <scope>NUCLEOTIDE SEQUENCE [LARGE SCALE GENOMIC DNA]</scope>
    <source>
        <strain evidence="1 2">HHB10207 ss-3</strain>
    </source>
</reference>
<dbReference type="EMBL" id="KV428025">
    <property type="protein sequence ID" value="KZT41086.1"/>
    <property type="molecule type" value="Genomic_DNA"/>
</dbReference>
<gene>
    <name evidence="1" type="ORF">SISSUDRAFT_1031510</name>
</gene>
<dbReference type="Proteomes" id="UP000076798">
    <property type="component" value="Unassembled WGS sequence"/>
</dbReference>
<accession>A0A166FX55</accession>
<dbReference type="AlphaFoldDB" id="A0A166FX55"/>
<keyword evidence="2" id="KW-1185">Reference proteome</keyword>
<organism evidence="1 2">
    <name type="scientific">Sistotremastrum suecicum HHB10207 ss-3</name>
    <dbReference type="NCBI Taxonomy" id="1314776"/>
    <lineage>
        <taxon>Eukaryota</taxon>
        <taxon>Fungi</taxon>
        <taxon>Dikarya</taxon>
        <taxon>Basidiomycota</taxon>
        <taxon>Agaricomycotina</taxon>
        <taxon>Agaricomycetes</taxon>
        <taxon>Sistotremastrales</taxon>
        <taxon>Sistotremastraceae</taxon>
        <taxon>Sistotremastrum</taxon>
    </lineage>
</organism>
<dbReference type="InterPro" id="IPR032675">
    <property type="entry name" value="LRR_dom_sf"/>
</dbReference>